<dbReference type="EMBL" id="JXTB01000017">
    <property type="protein sequence ID" value="PON76646.1"/>
    <property type="molecule type" value="Genomic_DNA"/>
</dbReference>
<dbReference type="Proteomes" id="UP000237105">
    <property type="component" value="Unassembled WGS sequence"/>
</dbReference>
<sequence>MSRLASKMRAPPTKVPSLLKEDRGSLKAAVTSPPAKKMKVALDQALNKASSAYSQVSSNAAEKRPDKEPVPESSRDLLNPIEQISEIDASAVNAYEKLLSSMKESEKCLKLLSNLNVEYKKQ</sequence>
<feature type="region of interest" description="Disordered" evidence="1">
    <location>
        <begin position="1"/>
        <end position="34"/>
    </location>
</feature>
<comment type="caution">
    <text evidence="2">The sequence shown here is derived from an EMBL/GenBank/DDBJ whole genome shotgun (WGS) entry which is preliminary data.</text>
</comment>
<accession>A0A2P5DTM3</accession>
<evidence type="ECO:0000313" key="3">
    <source>
        <dbReference type="Proteomes" id="UP000237105"/>
    </source>
</evidence>
<evidence type="ECO:0000313" key="2">
    <source>
        <dbReference type="EMBL" id="PON76646.1"/>
    </source>
</evidence>
<reference evidence="3" key="1">
    <citation type="submission" date="2016-06" db="EMBL/GenBank/DDBJ databases">
        <title>Parallel loss of symbiosis genes in relatives of nitrogen-fixing non-legume Parasponia.</title>
        <authorList>
            <person name="Van Velzen R."/>
            <person name="Holmer R."/>
            <person name="Bu F."/>
            <person name="Rutten L."/>
            <person name="Van Zeijl A."/>
            <person name="Liu W."/>
            <person name="Santuari L."/>
            <person name="Cao Q."/>
            <person name="Sharma T."/>
            <person name="Shen D."/>
            <person name="Roswanjaya Y."/>
            <person name="Wardhani T."/>
            <person name="Kalhor M.S."/>
            <person name="Jansen J."/>
            <person name="Van den Hoogen J."/>
            <person name="Gungor B."/>
            <person name="Hartog M."/>
            <person name="Hontelez J."/>
            <person name="Verver J."/>
            <person name="Yang W.-C."/>
            <person name="Schijlen E."/>
            <person name="Repin R."/>
            <person name="Schilthuizen M."/>
            <person name="Schranz E."/>
            <person name="Heidstra R."/>
            <person name="Miyata K."/>
            <person name="Fedorova E."/>
            <person name="Kohlen W."/>
            <person name="Bisseling T."/>
            <person name="Smit S."/>
            <person name="Geurts R."/>
        </authorList>
    </citation>
    <scope>NUCLEOTIDE SEQUENCE [LARGE SCALE GENOMIC DNA]</scope>
    <source>
        <strain evidence="3">cv. WU1-14</strain>
    </source>
</reference>
<gene>
    <name evidence="2" type="ORF">PanWU01x14_033320</name>
</gene>
<evidence type="ECO:0000256" key="1">
    <source>
        <dbReference type="SAM" id="MobiDB-lite"/>
    </source>
</evidence>
<dbReference type="AlphaFoldDB" id="A0A2P5DTM3"/>
<organism evidence="2 3">
    <name type="scientific">Parasponia andersonii</name>
    <name type="common">Sponia andersonii</name>
    <dbReference type="NCBI Taxonomy" id="3476"/>
    <lineage>
        <taxon>Eukaryota</taxon>
        <taxon>Viridiplantae</taxon>
        <taxon>Streptophyta</taxon>
        <taxon>Embryophyta</taxon>
        <taxon>Tracheophyta</taxon>
        <taxon>Spermatophyta</taxon>
        <taxon>Magnoliopsida</taxon>
        <taxon>eudicotyledons</taxon>
        <taxon>Gunneridae</taxon>
        <taxon>Pentapetalae</taxon>
        <taxon>rosids</taxon>
        <taxon>fabids</taxon>
        <taxon>Rosales</taxon>
        <taxon>Cannabaceae</taxon>
        <taxon>Parasponia</taxon>
    </lineage>
</organism>
<proteinExistence type="predicted"/>
<keyword evidence="3" id="KW-1185">Reference proteome</keyword>
<feature type="compositionally biased region" description="Basic and acidic residues" evidence="1">
    <location>
        <begin position="61"/>
        <end position="75"/>
    </location>
</feature>
<dbReference type="OrthoDB" id="10397803at2759"/>
<protein>
    <submittedName>
        <fullName evidence="2">Uncharacterized protein</fullName>
    </submittedName>
</protein>
<feature type="region of interest" description="Disordered" evidence="1">
    <location>
        <begin position="52"/>
        <end position="79"/>
    </location>
</feature>
<name>A0A2P5DTM3_PARAD</name>